<gene>
    <name evidence="1" type="ORF">SanaruYs_14420</name>
</gene>
<name>A0A401U8I0_9BACT</name>
<organism evidence="1 2">
    <name type="scientific">Chryseotalea sanaruensis</name>
    <dbReference type="NCBI Taxonomy" id="2482724"/>
    <lineage>
        <taxon>Bacteria</taxon>
        <taxon>Pseudomonadati</taxon>
        <taxon>Bacteroidota</taxon>
        <taxon>Cytophagia</taxon>
        <taxon>Cytophagales</taxon>
        <taxon>Chryseotaleaceae</taxon>
        <taxon>Chryseotalea</taxon>
    </lineage>
</organism>
<dbReference type="Proteomes" id="UP000288227">
    <property type="component" value="Unassembled WGS sequence"/>
</dbReference>
<comment type="caution">
    <text evidence="1">The sequence shown here is derived from an EMBL/GenBank/DDBJ whole genome shotgun (WGS) entry which is preliminary data.</text>
</comment>
<dbReference type="EMBL" id="BHXQ01000002">
    <property type="protein sequence ID" value="GCC51221.1"/>
    <property type="molecule type" value="Genomic_DNA"/>
</dbReference>
<accession>A0A401U8I0</accession>
<protein>
    <submittedName>
        <fullName evidence="1">Uncharacterized protein</fullName>
    </submittedName>
</protein>
<evidence type="ECO:0000313" key="1">
    <source>
        <dbReference type="EMBL" id="GCC51221.1"/>
    </source>
</evidence>
<keyword evidence="2" id="KW-1185">Reference proteome</keyword>
<evidence type="ECO:0000313" key="2">
    <source>
        <dbReference type="Proteomes" id="UP000288227"/>
    </source>
</evidence>
<proteinExistence type="predicted"/>
<sequence length="266" mass="30544">MIEGNPCEASTYKLLHCESFTDQNDTFITIDSVEANKPYLINIDGFLGDICSFDIQLATKPKGYPLKQKSLGTLQLQSKIDQNIVTLNWRVDGELREELELFEVHRQLSTAFKSQLLKEVSLQFNAQGKSLDNYQYTDTLKDKGTYVYDIIGISKGGKRRLLDRKRIGYWPAGVYRSSPRLFASVPLNFKKKSDVDLLIMNELSGEILFNRTCVECSDQELSIDVTNEVLRGIQRFRIEVYHLRSKSQAAYNYRVSQDGMLLERID</sequence>
<dbReference type="AlphaFoldDB" id="A0A401U8I0"/>
<reference evidence="1 2" key="1">
    <citation type="submission" date="2018-11" db="EMBL/GenBank/DDBJ databases">
        <title>Chryseotalea sanarue gen. nov., sp., nov., a member of the family Cytophagaceae, isolated from a brackish lake in Hamamatsu Japan.</title>
        <authorList>
            <person name="Maejima Y."/>
            <person name="Iino T."/>
            <person name="Muraguchi Y."/>
            <person name="Fukuda K."/>
            <person name="Ohkuma M."/>
            <person name="Moriuchi R."/>
            <person name="Dohra H."/>
            <person name="Kimbara K."/>
            <person name="Shintani M."/>
        </authorList>
    </citation>
    <scope>NUCLEOTIDE SEQUENCE [LARGE SCALE GENOMIC DNA]</scope>
    <source>
        <strain evidence="1 2">Ys</strain>
    </source>
</reference>